<comment type="caution">
    <text evidence="2">The sequence shown here is derived from an EMBL/GenBank/DDBJ whole genome shotgun (WGS) entry which is preliminary data.</text>
</comment>
<feature type="domain" description="DUF4136" evidence="1">
    <location>
        <begin position="31"/>
        <end position="171"/>
    </location>
</feature>
<protein>
    <submittedName>
        <fullName evidence="2">Uncharacterized protein DUF4136</fullName>
    </submittedName>
</protein>
<keyword evidence="3" id="KW-1185">Reference proteome</keyword>
<dbReference type="PROSITE" id="PS51257">
    <property type="entry name" value="PROKAR_LIPOPROTEIN"/>
    <property type="match status" value="1"/>
</dbReference>
<name>A0A4R6TB33_9BACT</name>
<dbReference type="Proteomes" id="UP000294535">
    <property type="component" value="Unassembled WGS sequence"/>
</dbReference>
<dbReference type="EMBL" id="SNYF01000005">
    <property type="protein sequence ID" value="TDQ18865.1"/>
    <property type="molecule type" value="Genomic_DNA"/>
</dbReference>
<dbReference type="Pfam" id="PF13590">
    <property type="entry name" value="DUF4136"/>
    <property type="match status" value="1"/>
</dbReference>
<proteinExistence type="predicted"/>
<gene>
    <name evidence="2" type="ORF">DFQ04_0675</name>
</gene>
<dbReference type="RefSeq" id="WP_166637243.1">
    <property type="nucleotide sequence ID" value="NZ_SNYF01000005.1"/>
</dbReference>
<dbReference type="InterPro" id="IPR025411">
    <property type="entry name" value="DUF4136"/>
</dbReference>
<dbReference type="AlphaFoldDB" id="A0A4R6TB33"/>
<sequence>MKRIFILMGVAALMFSCKVSDTITIDSLSDKENIKGYQTFKMVETPFKEKRNNELTKVFQDRLLEYGFEQSDENPDFLIQSVLVTREFIQELGQTYASPGPFIYSPNGISGSSGGRSKFVINKGMIGKVIFLIQDANNLEIAWMGVGTGVLTTGNRFDEEKLSIALDHLLASID</sequence>
<reference evidence="2 3" key="1">
    <citation type="submission" date="2019-03" db="EMBL/GenBank/DDBJ databases">
        <title>Genomic Encyclopedia of Type Strains, Phase III (KMG-III): the genomes of soil and plant-associated and newly described type strains.</title>
        <authorList>
            <person name="Whitman W."/>
        </authorList>
    </citation>
    <scope>NUCLEOTIDE SEQUENCE [LARGE SCALE GENOMIC DNA]</scope>
    <source>
        <strain evidence="2 3">CECT 8446</strain>
    </source>
</reference>
<dbReference type="Gene3D" id="3.30.160.670">
    <property type="match status" value="1"/>
</dbReference>
<accession>A0A4R6TB33</accession>
<evidence type="ECO:0000313" key="2">
    <source>
        <dbReference type="EMBL" id="TDQ18865.1"/>
    </source>
</evidence>
<organism evidence="2 3">
    <name type="scientific">Algoriphagus boseongensis</name>
    <dbReference type="NCBI Taxonomy" id="1442587"/>
    <lineage>
        <taxon>Bacteria</taxon>
        <taxon>Pseudomonadati</taxon>
        <taxon>Bacteroidota</taxon>
        <taxon>Cytophagia</taxon>
        <taxon>Cytophagales</taxon>
        <taxon>Cyclobacteriaceae</taxon>
        <taxon>Algoriphagus</taxon>
    </lineage>
</organism>
<evidence type="ECO:0000259" key="1">
    <source>
        <dbReference type="Pfam" id="PF13590"/>
    </source>
</evidence>
<evidence type="ECO:0000313" key="3">
    <source>
        <dbReference type="Proteomes" id="UP000294535"/>
    </source>
</evidence>